<evidence type="ECO:0000259" key="8">
    <source>
        <dbReference type="PROSITE" id="PS50111"/>
    </source>
</evidence>
<keyword evidence="3 7" id="KW-0472">Membrane</keyword>
<evidence type="ECO:0000256" key="2">
    <source>
        <dbReference type="ARBA" id="ARBA00022475"/>
    </source>
</evidence>
<dbReference type="PANTHER" id="PTHR32089:SF112">
    <property type="entry name" value="LYSOZYME-LIKE PROTEIN-RELATED"/>
    <property type="match status" value="1"/>
</dbReference>
<organism evidence="10 11">
    <name type="scientific">Savagea serpentis</name>
    <dbReference type="NCBI Taxonomy" id="2785297"/>
    <lineage>
        <taxon>Bacteria</taxon>
        <taxon>Bacillati</taxon>
        <taxon>Bacillota</taxon>
        <taxon>Bacilli</taxon>
        <taxon>Bacillales</taxon>
        <taxon>Caryophanaceae</taxon>
        <taxon>Savagea</taxon>
    </lineage>
</organism>
<dbReference type="InterPro" id="IPR024478">
    <property type="entry name" value="HlyB_4HB_MCP"/>
</dbReference>
<dbReference type="GO" id="GO:0007165">
    <property type="term" value="P:signal transduction"/>
    <property type="evidence" value="ECO:0007669"/>
    <property type="project" value="UniProtKB-KW"/>
</dbReference>
<keyword evidence="7" id="KW-0812">Transmembrane</keyword>
<dbReference type="CDD" id="cd06225">
    <property type="entry name" value="HAMP"/>
    <property type="match status" value="1"/>
</dbReference>
<keyword evidence="7" id="KW-1133">Transmembrane helix</keyword>
<dbReference type="AlphaFoldDB" id="A0A8J7KSM6"/>
<evidence type="ECO:0000256" key="6">
    <source>
        <dbReference type="PROSITE-ProRule" id="PRU00284"/>
    </source>
</evidence>
<dbReference type="Pfam" id="PF12729">
    <property type="entry name" value="4HB_MCP_1"/>
    <property type="match status" value="1"/>
</dbReference>
<dbReference type="InterPro" id="IPR003660">
    <property type="entry name" value="HAMP_dom"/>
</dbReference>
<dbReference type="GO" id="GO:0005886">
    <property type="term" value="C:plasma membrane"/>
    <property type="evidence" value="ECO:0007669"/>
    <property type="project" value="UniProtKB-SubCell"/>
</dbReference>
<gene>
    <name evidence="10" type="ORF">IRY55_05115</name>
</gene>
<feature type="domain" description="HAMP" evidence="9">
    <location>
        <begin position="203"/>
        <end position="256"/>
    </location>
</feature>
<evidence type="ECO:0000256" key="7">
    <source>
        <dbReference type="SAM" id="Phobius"/>
    </source>
</evidence>
<proteinExistence type="inferred from homology"/>
<evidence type="ECO:0000256" key="3">
    <source>
        <dbReference type="ARBA" id="ARBA00023136"/>
    </source>
</evidence>
<evidence type="ECO:0000259" key="9">
    <source>
        <dbReference type="PROSITE" id="PS50885"/>
    </source>
</evidence>
<dbReference type="SMART" id="SM00283">
    <property type="entry name" value="MA"/>
    <property type="match status" value="1"/>
</dbReference>
<name>A0A8J7KSM6_9BACL</name>
<feature type="transmembrane region" description="Helical" evidence="7">
    <location>
        <begin position="182"/>
        <end position="201"/>
    </location>
</feature>
<dbReference type="Gene3D" id="6.10.340.10">
    <property type="match status" value="1"/>
</dbReference>
<keyword evidence="2" id="KW-1003">Cell membrane</keyword>
<dbReference type="PRINTS" id="PR00260">
    <property type="entry name" value="CHEMTRNSDUCR"/>
</dbReference>
<comment type="similarity">
    <text evidence="5">Belongs to the methyl-accepting chemotaxis (MCP) protein family.</text>
</comment>
<dbReference type="SUPFAM" id="SSF58104">
    <property type="entry name" value="Methyl-accepting chemotaxis protein (MCP) signaling domain"/>
    <property type="match status" value="1"/>
</dbReference>
<comment type="caution">
    <text evidence="10">The sequence shown here is derived from an EMBL/GenBank/DDBJ whole genome shotgun (WGS) entry which is preliminary data.</text>
</comment>
<dbReference type="RefSeq" id="WP_194562162.1">
    <property type="nucleotide sequence ID" value="NZ_JADKPV010000001.1"/>
</dbReference>
<dbReference type="PROSITE" id="PS50885">
    <property type="entry name" value="HAMP"/>
    <property type="match status" value="1"/>
</dbReference>
<evidence type="ECO:0000256" key="1">
    <source>
        <dbReference type="ARBA" id="ARBA00004236"/>
    </source>
</evidence>
<evidence type="ECO:0000313" key="10">
    <source>
        <dbReference type="EMBL" id="MBF4500739.1"/>
    </source>
</evidence>
<dbReference type="PROSITE" id="PS50111">
    <property type="entry name" value="CHEMOTAXIS_TRANSDUC_2"/>
    <property type="match status" value="1"/>
</dbReference>
<protein>
    <submittedName>
        <fullName evidence="10">Methyl-accepting chemotaxis protein</fullName>
    </submittedName>
</protein>
<dbReference type="Gene3D" id="1.10.287.950">
    <property type="entry name" value="Methyl-accepting chemotaxis protein"/>
    <property type="match status" value="1"/>
</dbReference>
<sequence>MKSVQSKFLAAFGLIAILLLIVASLSFLTSKKVTDQYDMILEDKMEPIAQLDHLLSNSLQIVANLRGYMLYREDVYLTNIDQLEQNSKATMDDLYDELGPDYEVWLDEMKDYLYQYFDMAIEVAMNYHTEGESDYLMGIASTATAMNRDFVKMAEDTIQQLHDEADAAILELENSVTQSNRMMVAIVIFAILGGLAIIVILSRSIRLPLLKATTSLIEMANGNLTIEPISVKTKDEIQQMATALNQMLATWNGVICKVNDSSKELASQSEQLSASTEESLASSEMVTTAAENSMRMSEEQAHYVEQSTESLKEVGLGIDQITASNEEMLQSADEMEQYVQSGKQVMHDVSTQMNDIHNTIQQSTTIMEQMARKSSEIQEASALIAGISEQTNLLALNAAIEAARAGEHGAGFAVVAEEVRNLAEESTKSASKIDEMIIEVRTAAEQAVQSILLGQQKVTTGLERTEESLSTFEHIERSVSEVHYKIETVSAAVEQIQAMSNEVLSTTSTLKNLAEQSTSTSQDTTAATEEQLAAMQEISASSERLAQLADVLKAEIAQFKIK</sequence>
<accession>A0A8J7KSM6</accession>
<dbReference type="PANTHER" id="PTHR32089">
    <property type="entry name" value="METHYL-ACCEPTING CHEMOTAXIS PROTEIN MCPB"/>
    <property type="match status" value="1"/>
</dbReference>
<comment type="subcellular location">
    <subcellularLocation>
        <location evidence="1">Cell membrane</location>
    </subcellularLocation>
</comment>
<dbReference type="GO" id="GO:0006935">
    <property type="term" value="P:chemotaxis"/>
    <property type="evidence" value="ECO:0007669"/>
    <property type="project" value="InterPro"/>
</dbReference>
<dbReference type="Pfam" id="PF00672">
    <property type="entry name" value="HAMP"/>
    <property type="match status" value="1"/>
</dbReference>
<dbReference type="Pfam" id="PF00015">
    <property type="entry name" value="MCPsignal"/>
    <property type="match status" value="1"/>
</dbReference>
<dbReference type="InterPro" id="IPR004089">
    <property type="entry name" value="MCPsignal_dom"/>
</dbReference>
<evidence type="ECO:0000256" key="5">
    <source>
        <dbReference type="ARBA" id="ARBA00029447"/>
    </source>
</evidence>
<keyword evidence="4 6" id="KW-0807">Transducer</keyword>
<dbReference type="GO" id="GO:0004888">
    <property type="term" value="F:transmembrane signaling receptor activity"/>
    <property type="evidence" value="ECO:0007669"/>
    <property type="project" value="InterPro"/>
</dbReference>
<feature type="domain" description="Methyl-accepting transducer" evidence="8">
    <location>
        <begin position="275"/>
        <end position="511"/>
    </location>
</feature>
<evidence type="ECO:0000256" key="4">
    <source>
        <dbReference type="ARBA" id="ARBA00023224"/>
    </source>
</evidence>
<dbReference type="SMART" id="SM00304">
    <property type="entry name" value="HAMP"/>
    <property type="match status" value="1"/>
</dbReference>
<keyword evidence="11" id="KW-1185">Reference proteome</keyword>
<dbReference type="InterPro" id="IPR004090">
    <property type="entry name" value="Chemotax_Me-accpt_rcpt"/>
</dbReference>
<dbReference type="Proteomes" id="UP000622653">
    <property type="component" value="Unassembled WGS sequence"/>
</dbReference>
<evidence type="ECO:0000313" key="11">
    <source>
        <dbReference type="Proteomes" id="UP000622653"/>
    </source>
</evidence>
<reference evidence="10" key="1">
    <citation type="submission" date="2020-11" db="EMBL/GenBank/DDBJ databases">
        <title>Multidrug resistant novel bacterium Savagea serpentis sp. nov., isolated from the scats of a vine snake (Ahaetulla nasuta).</title>
        <authorList>
            <person name="Venkata Ramana V."/>
            <person name="Vikas Patil S."/>
            <person name="Yogita Lugani V."/>
        </authorList>
    </citation>
    <scope>NUCLEOTIDE SEQUENCE</scope>
    <source>
        <strain evidence="10">SN6</strain>
    </source>
</reference>
<dbReference type="EMBL" id="JADKPV010000001">
    <property type="protein sequence ID" value="MBF4500739.1"/>
    <property type="molecule type" value="Genomic_DNA"/>
</dbReference>